<dbReference type="OrthoDB" id="9780884at2"/>
<keyword evidence="3" id="KW-1185">Reference proteome</keyword>
<sequence length="484" mass="54000">MEQPLLKTVKSLYLLFTFVICSCAHDSPKIVSPTQSPPTNTLAIGLLADTQFQSTHPGIQATTLNSGWADIFSNSARRTAAQVKFAGVGLKLIAEEAHKKGAQVFFYLGDALNNGCKDELQRLIDAVLDIQKFAPVFLAMGNHDYLAAGMTTTGDLREATCGIGNTLSKYEIANAFEQINQASLAILRETVPSASYVSSFPKMECNVVQGVPIEDVGLNCFFAFVLSMPDTLFLIGDSSHYDQNAFLNVSTSELDELKGINGWIQQSQVDFLTRHIQSRADTVFLTHYSPADFSSSYALMRFFLPELGFSSDIGPVADLFFHAKLLSSRLHWYWAHTHDSLLKTSITSVRSCKKKTRLRSIANGSTTDYPNYGTVVFPKEEPPQTFATGLCDFIERDPCTTLWSTTLKENADKYGLTRDYRRYGSYLSYYKLASNYLDSLVWTDYGFSDEEAMQACLLHIAGYLEKGEFPQDVSRDRKFCLNRD</sequence>
<dbReference type="Proteomes" id="UP000321595">
    <property type="component" value="Chromosome"/>
</dbReference>
<proteinExistence type="predicted"/>
<dbReference type="Gene3D" id="3.60.21.10">
    <property type="match status" value="1"/>
</dbReference>
<dbReference type="AlphaFoldDB" id="A0A5B8XVR4"/>
<dbReference type="EMBL" id="CP042467">
    <property type="protein sequence ID" value="QED28183.1"/>
    <property type="molecule type" value="Genomic_DNA"/>
</dbReference>
<dbReference type="SUPFAM" id="SSF56300">
    <property type="entry name" value="Metallo-dependent phosphatases"/>
    <property type="match status" value="1"/>
</dbReference>
<name>A0A5B8XVR4_9DELT</name>
<dbReference type="KEGG" id="bbae:FRD01_13265"/>
<protein>
    <submittedName>
        <fullName evidence="2">Metallophosphoesterase</fullName>
    </submittedName>
</protein>
<evidence type="ECO:0000313" key="3">
    <source>
        <dbReference type="Proteomes" id="UP000321595"/>
    </source>
</evidence>
<dbReference type="InterPro" id="IPR029052">
    <property type="entry name" value="Metallo-depent_PP-like"/>
</dbReference>
<dbReference type="InterPro" id="IPR004843">
    <property type="entry name" value="Calcineurin-like_PHP"/>
</dbReference>
<reference evidence="2 3" key="1">
    <citation type="submission" date="2019-08" db="EMBL/GenBank/DDBJ databases">
        <authorList>
            <person name="Liang Q."/>
        </authorList>
    </citation>
    <scope>NUCLEOTIDE SEQUENCE [LARGE SCALE GENOMIC DNA]</scope>
    <source>
        <strain evidence="2 3">V1718</strain>
    </source>
</reference>
<dbReference type="PROSITE" id="PS51257">
    <property type="entry name" value="PROKAR_LIPOPROTEIN"/>
    <property type="match status" value="1"/>
</dbReference>
<gene>
    <name evidence="2" type="ORF">FRD01_13265</name>
</gene>
<accession>A0A5B8XVR4</accession>
<feature type="domain" description="Calcineurin-like phosphoesterase" evidence="1">
    <location>
        <begin position="95"/>
        <end position="292"/>
    </location>
</feature>
<evidence type="ECO:0000313" key="2">
    <source>
        <dbReference type="EMBL" id="QED28183.1"/>
    </source>
</evidence>
<dbReference type="Pfam" id="PF00149">
    <property type="entry name" value="Metallophos"/>
    <property type="match status" value="1"/>
</dbReference>
<dbReference type="CDD" id="cd00838">
    <property type="entry name" value="MPP_superfamily"/>
    <property type="match status" value="1"/>
</dbReference>
<evidence type="ECO:0000259" key="1">
    <source>
        <dbReference type="Pfam" id="PF00149"/>
    </source>
</evidence>
<organism evidence="2 3">
    <name type="scientific">Microvenator marinus</name>
    <dbReference type="NCBI Taxonomy" id="2600177"/>
    <lineage>
        <taxon>Bacteria</taxon>
        <taxon>Deltaproteobacteria</taxon>
        <taxon>Bradymonadales</taxon>
        <taxon>Microvenatoraceae</taxon>
        <taxon>Microvenator</taxon>
    </lineage>
</organism>